<protein>
    <submittedName>
        <fullName evidence="2">Uncharacterized protein</fullName>
    </submittedName>
</protein>
<feature type="signal peptide" evidence="1">
    <location>
        <begin position="1"/>
        <end position="18"/>
    </location>
</feature>
<dbReference type="EMBL" id="CP046072">
    <property type="protein sequence ID" value="QSZ41654.1"/>
    <property type="molecule type" value="Genomic_DNA"/>
</dbReference>
<reference evidence="2" key="1">
    <citation type="submission" date="2019-11" db="EMBL/GenBank/DDBJ databases">
        <authorList>
            <person name="Kojima H."/>
        </authorList>
    </citation>
    <scope>NUCLEOTIDE SEQUENCE</scope>
    <source>
        <strain evidence="2">H1576</strain>
    </source>
</reference>
<proteinExistence type="predicted"/>
<dbReference type="KEGG" id="saqt:GJV85_05885"/>
<evidence type="ECO:0000256" key="1">
    <source>
        <dbReference type="SAM" id="SignalP"/>
    </source>
</evidence>
<evidence type="ECO:0000313" key="3">
    <source>
        <dbReference type="Proteomes" id="UP000671852"/>
    </source>
</evidence>
<dbReference type="AlphaFoldDB" id="A0A975AZX7"/>
<accession>A0A975AZX7</accession>
<organism evidence="2 3">
    <name type="scientific">Sulfurimonas aquatica</name>
    <dbReference type="NCBI Taxonomy" id="2672570"/>
    <lineage>
        <taxon>Bacteria</taxon>
        <taxon>Pseudomonadati</taxon>
        <taxon>Campylobacterota</taxon>
        <taxon>Epsilonproteobacteria</taxon>
        <taxon>Campylobacterales</taxon>
        <taxon>Sulfurimonadaceae</taxon>
        <taxon>Sulfurimonas</taxon>
    </lineage>
</organism>
<keyword evidence="1" id="KW-0732">Signal</keyword>
<sequence>MKIYFVSSLLLMCLSLTASIVPVTLPTGTAVVPNDKDYYTDTTNNVEIIYTKDNIPFAKHTSSVETPLNESYKKFFNWELDETLYVGLISDYNQIANGFSTQWPNNRQINYVGGSQMVDYFTTTSWLDTLLYHETAHNYQLNIKGSVVSRVMHSIFGNGTVFIPFPFGVPNVLENSFMLEGNAVLNESWHGNGGRLYSGRFKAQTLLQAKAGKIKPEYVYNSKLEFPYGERAYIQGGFFNLYLAQKYGIERVNSYFKFHSEDWWFPAWTDASMRDAIGVSFTQALSDFESAYASAADYMQLANGKKIASSQFFSSLGNDSEEIFFITNESGYRAPELVVVDKKEQSVKKRRDSWMNGKVVKQNGEYFTQGSRNTSPTRIYQGLFNSNAFIKEGSESKMVQGYLSDGREVYFDVPTSYSEPQLYVGAEFYAKVNSSVIIDKYDNLYYFKQNGKKRTLYKNKKALYTYEGFYGMVSDVDSRGIIYFVANSRFGSSLFTYYKGMIRRATEADNVVEARLINDNEVLIAAMSDKDYYYVINDINRIKETPYETKLFFEEKEYYESVAKQSNENTRTDAIELASDSYYSVLEMNYSGADFAFGYGSVTGPIGSLDIKFGDPLSQSSATAFVRRDELNVTIAGVEFSSSEYLLNYRLLAYKVLDEGVLANARDVGFVGGLTLPFYNAGYYNADIGVSYYQDYSEGLREPLSLSLRAGRSEGYGVSMYANYENMLQLYGVSERKSKLLGGQYRFSHDLPYQFYLGLGAKYSHTQEESVEPGSGVKISNLSFAVDLDPSTISMPNLDGSFYAKSVGYGEVSLSKVFNFSAYFFTFPVSLQRESFYAKYRYYDVQYLHGGGDDVNEYTAGLMLGTVFLNSFVAPLSFEYVHNDTVVQKDLFRFLLGVSF</sequence>
<dbReference type="RefSeq" id="WP_207562937.1">
    <property type="nucleotide sequence ID" value="NZ_CP046072.1"/>
</dbReference>
<feature type="chain" id="PRO_5037629773" evidence="1">
    <location>
        <begin position="19"/>
        <end position="900"/>
    </location>
</feature>
<evidence type="ECO:0000313" key="2">
    <source>
        <dbReference type="EMBL" id="QSZ41654.1"/>
    </source>
</evidence>
<dbReference type="Proteomes" id="UP000671852">
    <property type="component" value="Chromosome"/>
</dbReference>
<reference evidence="2" key="2">
    <citation type="submission" date="2021-04" db="EMBL/GenBank/DDBJ databases">
        <title>Isolation and characterization of a novel species of the genus Sulfurimonas.</title>
        <authorList>
            <person name="Fukui M."/>
        </authorList>
    </citation>
    <scope>NUCLEOTIDE SEQUENCE</scope>
    <source>
        <strain evidence="2">H1576</strain>
    </source>
</reference>
<keyword evidence="3" id="KW-1185">Reference proteome</keyword>
<gene>
    <name evidence="2" type="ORF">GJV85_05885</name>
</gene>
<name>A0A975AZX7_9BACT</name>